<dbReference type="SUPFAM" id="SSF55073">
    <property type="entry name" value="Nucleotide cyclase"/>
    <property type="match status" value="1"/>
</dbReference>
<dbReference type="CDD" id="cd01949">
    <property type="entry name" value="GGDEF"/>
    <property type="match status" value="1"/>
</dbReference>
<dbReference type="Proteomes" id="UP000469949">
    <property type="component" value="Unassembled WGS sequence"/>
</dbReference>
<gene>
    <name evidence="4" type="ORF">F8B43_2296</name>
</gene>
<dbReference type="InterPro" id="IPR029787">
    <property type="entry name" value="Nucleotide_cyclase"/>
</dbReference>
<feature type="transmembrane region" description="Helical" evidence="1">
    <location>
        <begin position="175"/>
        <end position="194"/>
    </location>
</feature>
<feature type="domain" description="GGDEF" evidence="3">
    <location>
        <begin position="251"/>
        <end position="384"/>
    </location>
</feature>
<dbReference type="InterPro" id="IPR001633">
    <property type="entry name" value="EAL_dom"/>
</dbReference>
<dbReference type="InterPro" id="IPR052155">
    <property type="entry name" value="Biofilm_reg_signaling"/>
</dbReference>
<dbReference type="NCBIfam" id="TIGR00254">
    <property type="entry name" value="GGDEF"/>
    <property type="match status" value="1"/>
</dbReference>
<keyword evidence="1" id="KW-0472">Membrane</keyword>
<dbReference type="EMBL" id="WEKV01000010">
    <property type="protein sequence ID" value="KAB7784263.1"/>
    <property type="molecule type" value="Genomic_DNA"/>
</dbReference>
<evidence type="ECO:0000313" key="5">
    <source>
        <dbReference type="Proteomes" id="UP000469949"/>
    </source>
</evidence>
<dbReference type="SMART" id="SM00267">
    <property type="entry name" value="GGDEF"/>
    <property type="match status" value="1"/>
</dbReference>
<dbReference type="Pfam" id="PF00990">
    <property type="entry name" value="GGDEF"/>
    <property type="match status" value="1"/>
</dbReference>
<dbReference type="PANTHER" id="PTHR44757">
    <property type="entry name" value="DIGUANYLATE CYCLASE DGCP"/>
    <property type="match status" value="1"/>
</dbReference>
<accession>A0A833J419</accession>
<reference evidence="4 5" key="1">
    <citation type="submission" date="2019-10" db="EMBL/GenBank/DDBJ databases">
        <title>Draft Genome Sequence of the Caffeine Degrading Methylotroph Methylorubrum populi PINKEL.</title>
        <authorList>
            <person name="Dawson S.C."/>
            <person name="Zhang X."/>
            <person name="Wright M.E."/>
            <person name="Sharma G."/>
            <person name="Langner J.T."/>
            <person name="Ditty J.L."/>
            <person name="Subuyuj G.A."/>
        </authorList>
    </citation>
    <scope>NUCLEOTIDE SEQUENCE [LARGE SCALE GENOMIC DNA]</scope>
    <source>
        <strain evidence="4 5">Pinkel</strain>
    </source>
</reference>
<feature type="transmembrane region" description="Helical" evidence="1">
    <location>
        <begin position="130"/>
        <end position="163"/>
    </location>
</feature>
<feature type="domain" description="EAL" evidence="2">
    <location>
        <begin position="389"/>
        <end position="642"/>
    </location>
</feature>
<dbReference type="CDD" id="cd01948">
    <property type="entry name" value="EAL"/>
    <property type="match status" value="1"/>
</dbReference>
<dbReference type="PROSITE" id="PS50883">
    <property type="entry name" value="EAL"/>
    <property type="match status" value="1"/>
</dbReference>
<dbReference type="PROSITE" id="PS50887">
    <property type="entry name" value="GGDEF"/>
    <property type="match status" value="1"/>
</dbReference>
<feature type="transmembrane region" description="Helical" evidence="1">
    <location>
        <begin position="63"/>
        <end position="81"/>
    </location>
</feature>
<dbReference type="InterPro" id="IPR000160">
    <property type="entry name" value="GGDEF_dom"/>
</dbReference>
<dbReference type="InterPro" id="IPR035919">
    <property type="entry name" value="EAL_sf"/>
</dbReference>
<dbReference type="SUPFAM" id="SSF141868">
    <property type="entry name" value="EAL domain-like"/>
    <property type="match status" value="1"/>
</dbReference>
<sequence length="664" mass="71430">MQLIRGRRELLSGILSKYTDPDACTCQLVELQKQVPSLYALLSVNACALALTHYALAPAWLTVALPGGMIGLCALRAVHWWRLRPGDISGPEALKRLRGTTILTVLFSAFFVVWAMMLNGYGGPFEQGHVAIFVAITVIACIFCLTHLPAAALLVTVIVIGGFSVHCFATGNDVFIAIALNTAFVAVVMVRILVNNFLAFLQLIASKAEAQRLSAENERLAHTDSLTGLPNRRYFFQRLDALIAAASGRPAAFALAIFDLDRFKPINDTFGHTAGDRVLEETGRRLEAFAGGGVTIARLGGDEFGVLIPAIAGPDAAVELCNRICAALHAPIALGETQVVPGCSGGLALYPCAGRAADALFDRADYALYHSKEGKRGMTTLFSQEHEDAIRAERAVETALQSADLAAEMEMHYQPILDTATDRITTVEALARWTSPKLGRVPPDRFIAVAERCGMIHSLTLLLLRKALADAVRLPAGVGLSFNLSSHDLASPETVLAILAAVRQSGLDPRRITLELTETALMRDFEGAQQAITLLRALGIKIALDDFGTGYSSLSYVHRLPLDRIKIDRGFMADVESDLGRSVVITILGLCRNLGVDGIAEGIETAEQLSAVRRHGCRYVQGYLIGMPRPMTELLDDLRMTAPAERVSALSGEAIAAVLRPAAS</sequence>
<comment type="caution">
    <text evidence="4">The sequence shown here is derived from an EMBL/GenBank/DDBJ whole genome shotgun (WGS) entry which is preliminary data.</text>
</comment>
<dbReference type="Gene3D" id="3.30.70.270">
    <property type="match status" value="1"/>
</dbReference>
<dbReference type="PANTHER" id="PTHR44757:SF2">
    <property type="entry name" value="BIOFILM ARCHITECTURE MAINTENANCE PROTEIN MBAA"/>
    <property type="match status" value="1"/>
</dbReference>
<dbReference type="Pfam" id="PF00563">
    <property type="entry name" value="EAL"/>
    <property type="match status" value="1"/>
</dbReference>
<proteinExistence type="predicted"/>
<protein>
    <submittedName>
        <fullName evidence="4">GGDEF domain/EAL domain protein</fullName>
    </submittedName>
</protein>
<dbReference type="Gene3D" id="3.20.20.450">
    <property type="entry name" value="EAL domain"/>
    <property type="match status" value="1"/>
</dbReference>
<dbReference type="AlphaFoldDB" id="A0A833J419"/>
<name>A0A833J419_9HYPH</name>
<keyword evidence="1" id="KW-1133">Transmembrane helix</keyword>
<evidence type="ECO:0000259" key="2">
    <source>
        <dbReference type="PROSITE" id="PS50883"/>
    </source>
</evidence>
<feature type="transmembrane region" description="Helical" evidence="1">
    <location>
        <begin position="38"/>
        <end position="57"/>
    </location>
</feature>
<organism evidence="4 5">
    <name type="scientific">Methylorubrum populi</name>
    <dbReference type="NCBI Taxonomy" id="223967"/>
    <lineage>
        <taxon>Bacteria</taxon>
        <taxon>Pseudomonadati</taxon>
        <taxon>Pseudomonadota</taxon>
        <taxon>Alphaproteobacteria</taxon>
        <taxon>Hyphomicrobiales</taxon>
        <taxon>Methylobacteriaceae</taxon>
        <taxon>Methylorubrum</taxon>
    </lineage>
</organism>
<evidence type="ECO:0000313" key="4">
    <source>
        <dbReference type="EMBL" id="KAB7784263.1"/>
    </source>
</evidence>
<dbReference type="RefSeq" id="WP_152277010.1">
    <property type="nucleotide sequence ID" value="NZ_CP136837.1"/>
</dbReference>
<dbReference type="SMART" id="SM00052">
    <property type="entry name" value="EAL"/>
    <property type="match status" value="1"/>
</dbReference>
<keyword evidence="1" id="KW-0812">Transmembrane</keyword>
<evidence type="ECO:0000259" key="3">
    <source>
        <dbReference type="PROSITE" id="PS50887"/>
    </source>
</evidence>
<dbReference type="InterPro" id="IPR043128">
    <property type="entry name" value="Rev_trsase/Diguanyl_cyclase"/>
</dbReference>
<feature type="transmembrane region" description="Helical" evidence="1">
    <location>
        <begin position="101"/>
        <end position="118"/>
    </location>
</feature>
<evidence type="ECO:0000256" key="1">
    <source>
        <dbReference type="SAM" id="Phobius"/>
    </source>
</evidence>